<keyword evidence="4" id="KW-1185">Reference proteome</keyword>
<evidence type="ECO:0000313" key="4">
    <source>
        <dbReference type="Proteomes" id="UP001629113"/>
    </source>
</evidence>
<feature type="compositionally biased region" description="Polar residues" evidence="2">
    <location>
        <begin position="343"/>
        <end position="354"/>
    </location>
</feature>
<sequence length="1058" mass="119128">MGDNNLSTLPSNLHRIGILPVARLLGFFEKHPAREYEVLRTLGKEFLAKYETDDRKISPTSRVDVSQPGSLAREYSKQFLRIHGSELFLENIRGYPQWPQDQELIEIVTAHFLQQLAFRNYQTRQKSLQTRQSEADAIESQILYDSQSEDEDPDSDSTENLAFLAPKQLETNSCISYVQGLNPANEKQLPRLATAWLLDHTSGLPEIADRRLQRFMHEHNLYYTLDVTTETMQDLSRNIFEGIEPALPNSISNHPQTQQRINGCIEKHTEVLQDHFYISRDGFPSRKTEIFDSIWACREEYWVEKRQRKERRRTLPQDLPMPQKRRRINKPDMFSQHLPHLSGTKQSSDSTSISVEHPVLGPQGQPALGSELPSVNGPHFSPSEEPQSESLVVKLKLPFHQSCQPLGTKVVSSEILPISTATDSRTDDTHTGNSSVFSVEPNEVLHFQHDTSDHNHLSLEASEIALRRMKTVWADLCSKSVLVNGPRSHWQMRNNGFGRTEPRCKDGHNYNIRRERSGWVHVSLRGNTKEILVEDELCERLVLEWKVNPTLNRDAFEAWFAQRFTGATRRELSLLLREITTSVDTVLIHTSNPKSTPIILDNEAGAALHPAHRTEVQVSNADTPRWAVNVSNPISKEMESTSELVTEVVEDNETAQTTLPASPIVGTKSGVTSSFLHHPLHVVGSPISISSRLGLGEQEDNMSTRSDEVPFATMWASAESNESNEPLSGCHAFEEACFGMADDGGPIEDQSGLLQSACPNNEPVSSIVELASTLSASCKRCLSLKVKCINNGIMSTCNACAKSQRPCTYSDSSAKPSKADLRRPSTTTSLRTVSDTKPTGILLSDNVCSAQPISKSTHAVVAKDSAIATPTSMPPQSRRQSPRPIQQDDITSLVASRIPSPPLARDTTYQKPNNELIDARQAFDRTLLSSTSSKELVIASAKKEKTLVFLIEKADDALLDRDFPIQEEDLFSLRVPHVFELISTRIGRLLSSIQFECVGFGFKDRSFELRRYHTSEDDWDQLKFAMRRDFRNAKKKMPERLEFVIRIVTIYGYDDNEW</sequence>
<accession>A0ABR4PAC5</accession>
<comment type="caution">
    <text evidence="3">The sequence shown here is derived from an EMBL/GenBank/DDBJ whole genome shotgun (WGS) entry which is preliminary data.</text>
</comment>
<proteinExistence type="predicted"/>
<dbReference type="InterPro" id="IPR036864">
    <property type="entry name" value="Zn2-C6_fun-type_DNA-bd_sf"/>
</dbReference>
<protein>
    <recommendedName>
        <fullName evidence="5">Zn(2)-C6 fungal-type domain-containing protein</fullName>
    </recommendedName>
</protein>
<gene>
    <name evidence="3" type="ORF">PVAG01_08732</name>
</gene>
<dbReference type="EMBL" id="JBFCZG010000007">
    <property type="protein sequence ID" value="KAL3420233.1"/>
    <property type="molecule type" value="Genomic_DNA"/>
</dbReference>
<name>A0ABR4PAC5_9HELO</name>
<reference evidence="3 4" key="1">
    <citation type="submission" date="2024-06" db="EMBL/GenBank/DDBJ databases">
        <title>Complete genome of Phlyctema vagabunda strain 19-DSS-EL-015.</title>
        <authorList>
            <person name="Fiorenzani C."/>
        </authorList>
    </citation>
    <scope>NUCLEOTIDE SEQUENCE [LARGE SCALE GENOMIC DNA]</scope>
    <source>
        <strain evidence="3 4">19-DSS-EL-015</strain>
    </source>
</reference>
<organism evidence="3 4">
    <name type="scientific">Phlyctema vagabunda</name>
    <dbReference type="NCBI Taxonomy" id="108571"/>
    <lineage>
        <taxon>Eukaryota</taxon>
        <taxon>Fungi</taxon>
        <taxon>Dikarya</taxon>
        <taxon>Ascomycota</taxon>
        <taxon>Pezizomycotina</taxon>
        <taxon>Leotiomycetes</taxon>
        <taxon>Helotiales</taxon>
        <taxon>Dermateaceae</taxon>
        <taxon>Phlyctema</taxon>
    </lineage>
</organism>
<feature type="region of interest" description="Disordered" evidence="2">
    <location>
        <begin position="306"/>
        <end position="387"/>
    </location>
</feature>
<dbReference type="Proteomes" id="UP001629113">
    <property type="component" value="Unassembled WGS sequence"/>
</dbReference>
<dbReference type="Gene3D" id="4.10.240.10">
    <property type="entry name" value="Zn(2)-C6 fungal-type DNA-binding domain"/>
    <property type="match status" value="1"/>
</dbReference>
<feature type="compositionally biased region" description="Polar residues" evidence="2">
    <location>
        <begin position="806"/>
        <end position="815"/>
    </location>
</feature>
<feature type="compositionally biased region" description="Low complexity" evidence="2">
    <location>
        <begin position="874"/>
        <end position="886"/>
    </location>
</feature>
<feature type="region of interest" description="Disordered" evidence="2">
    <location>
        <begin position="806"/>
        <end position="831"/>
    </location>
</feature>
<feature type="region of interest" description="Disordered" evidence="2">
    <location>
        <begin position="864"/>
        <end position="886"/>
    </location>
</feature>
<keyword evidence="1" id="KW-0539">Nucleus</keyword>
<evidence type="ECO:0000313" key="3">
    <source>
        <dbReference type="EMBL" id="KAL3420233.1"/>
    </source>
</evidence>
<dbReference type="SUPFAM" id="SSF57701">
    <property type="entry name" value="Zn2/Cys6 DNA-binding domain"/>
    <property type="match status" value="1"/>
</dbReference>
<evidence type="ECO:0000256" key="2">
    <source>
        <dbReference type="SAM" id="MobiDB-lite"/>
    </source>
</evidence>
<dbReference type="InterPro" id="IPR001138">
    <property type="entry name" value="Zn2Cys6_DnaBD"/>
</dbReference>
<evidence type="ECO:0008006" key="5">
    <source>
        <dbReference type="Google" id="ProtNLM"/>
    </source>
</evidence>
<evidence type="ECO:0000256" key="1">
    <source>
        <dbReference type="ARBA" id="ARBA00023242"/>
    </source>
</evidence>
<dbReference type="CDD" id="cd00067">
    <property type="entry name" value="GAL4"/>
    <property type="match status" value="1"/>
</dbReference>